<organism evidence="1 2">
    <name type="scientific">Purpureocillium lilacinum</name>
    <name type="common">Paecilomyces lilacinus</name>
    <dbReference type="NCBI Taxonomy" id="33203"/>
    <lineage>
        <taxon>Eukaryota</taxon>
        <taxon>Fungi</taxon>
        <taxon>Dikarya</taxon>
        <taxon>Ascomycota</taxon>
        <taxon>Pezizomycotina</taxon>
        <taxon>Sordariomycetes</taxon>
        <taxon>Hypocreomycetidae</taxon>
        <taxon>Hypocreales</taxon>
        <taxon>Ophiocordycipitaceae</taxon>
        <taxon>Purpureocillium</taxon>
    </lineage>
</organism>
<accession>A0ACC4DW41</accession>
<sequence>MHPSLHCRWSPGGWGYVPGSCHRATRAEPRALGLNWRPGTPAQHPGSAPANDPPIPHQSAVASTYQSVHSALSSSRPFDDTQAIASSTRRSSTAAQPRRPRSTQRRPEESLAARSPTRATATRADRGAVVAAVACAYP</sequence>
<keyword evidence="2" id="KW-1185">Reference proteome</keyword>
<proteinExistence type="predicted"/>
<protein>
    <submittedName>
        <fullName evidence="1">Uncharacterized protein</fullName>
    </submittedName>
</protein>
<comment type="caution">
    <text evidence="1">The sequence shown here is derived from an EMBL/GenBank/DDBJ whole genome shotgun (WGS) entry which is preliminary data.</text>
</comment>
<reference evidence="1" key="1">
    <citation type="submission" date="2024-12" db="EMBL/GenBank/DDBJ databases">
        <title>Comparative genomics and development of molecular markers within Purpureocillium lilacinum and among Purpureocillium species.</title>
        <authorList>
            <person name="Yeh Z.-Y."/>
            <person name="Ni N.-T."/>
            <person name="Lo P.-H."/>
            <person name="Mushyakhwo K."/>
            <person name="Lin C.-F."/>
            <person name="Nai Y.-S."/>
        </authorList>
    </citation>
    <scope>NUCLEOTIDE SEQUENCE</scope>
    <source>
        <strain evidence="1">NCHU-NPUST-175</strain>
    </source>
</reference>
<dbReference type="Proteomes" id="UP001638806">
    <property type="component" value="Unassembled WGS sequence"/>
</dbReference>
<gene>
    <name evidence="1" type="ORF">ACCO45_005672</name>
</gene>
<name>A0ACC4DW41_PURLI</name>
<dbReference type="EMBL" id="JBGNUJ010000004">
    <property type="protein sequence ID" value="KAL3960555.1"/>
    <property type="molecule type" value="Genomic_DNA"/>
</dbReference>
<evidence type="ECO:0000313" key="1">
    <source>
        <dbReference type="EMBL" id="KAL3960555.1"/>
    </source>
</evidence>
<evidence type="ECO:0000313" key="2">
    <source>
        <dbReference type="Proteomes" id="UP001638806"/>
    </source>
</evidence>